<gene>
    <name evidence="3" type="ORF">ML462_03385</name>
</gene>
<evidence type="ECO:0000313" key="3">
    <source>
        <dbReference type="EMBL" id="MCH4822206.1"/>
    </source>
</evidence>
<feature type="domain" description="SbsA Ig-like" evidence="2">
    <location>
        <begin position="33"/>
        <end position="135"/>
    </location>
</feature>
<sequence length="535" mass="61635">MKKRIPGFVIVIVLLFTMVQCAKKGMPEGGPIDEEPPKFIKANPENYSINFDKDEIRIYFDEYIKLEKPQQQIIVSPPMDPKPNIMPLGTARKDIKIEIFDTLEENTTYAINFGRSIVDNNESNPYDYFKYVFSTGDYIDSLMVKGTVEDAQLKEVSYPVSVMLYAMDTTYTDSIVYKETPRYVTYSQDSTYTFSLENLKAGTYKMVGILDNNDNYLYNPKKEKIGFIAGNVTIPTDSTYEITVFKEELEFEPKRPTHFKGNQILFGYEGSPNLDSLSLDLLTPKPEGFASRLIKDAKTDSLYYWYNIKPESDSLSFEIVTPTTRDTLLARLTTLDRDSLLVSAETGGIKENFKFRANTPIVDYEKELISIMDRDSSDVEFYAEFDPLKNVIELAFEKTPENNYQVTALPGAITDLFEETNDTLVQTLRTKATAEYGTIILNVQNIESYPVIIQLTDTNGEVIEEQYSESESNFTFRYLNPGKFLIRVISDRNGNRKWDTGDYLKKRQPEQIKYFQDTLDIRANWDWNESIRLED</sequence>
<keyword evidence="1" id="KW-0732">Signal</keyword>
<dbReference type="Pfam" id="PF13205">
    <property type="entry name" value="Big_5"/>
    <property type="match status" value="1"/>
</dbReference>
<proteinExistence type="predicted"/>
<dbReference type="InterPro" id="IPR032812">
    <property type="entry name" value="SbsA_Ig"/>
</dbReference>
<dbReference type="RefSeq" id="WP_240712317.1">
    <property type="nucleotide sequence ID" value="NZ_JAKVTV010000001.1"/>
</dbReference>
<organism evidence="3 4">
    <name type="scientific">Christiangramia lutea</name>
    <dbReference type="NCBI Taxonomy" id="1607951"/>
    <lineage>
        <taxon>Bacteria</taxon>
        <taxon>Pseudomonadati</taxon>
        <taxon>Bacteroidota</taxon>
        <taxon>Flavobacteriia</taxon>
        <taxon>Flavobacteriales</taxon>
        <taxon>Flavobacteriaceae</taxon>
        <taxon>Christiangramia</taxon>
    </lineage>
</organism>
<protein>
    <submittedName>
        <fullName evidence="3">Ig-like domain-containing protein</fullName>
    </submittedName>
</protein>
<dbReference type="AlphaFoldDB" id="A0A9X2A9J5"/>
<keyword evidence="4" id="KW-1185">Reference proteome</keyword>
<accession>A0A9X2A9J5</accession>
<dbReference type="Proteomes" id="UP001139226">
    <property type="component" value="Unassembled WGS sequence"/>
</dbReference>
<evidence type="ECO:0000313" key="4">
    <source>
        <dbReference type="Proteomes" id="UP001139226"/>
    </source>
</evidence>
<comment type="caution">
    <text evidence="3">The sequence shown here is derived from an EMBL/GenBank/DDBJ whole genome shotgun (WGS) entry which is preliminary data.</text>
</comment>
<dbReference type="EMBL" id="JAKVTV010000001">
    <property type="protein sequence ID" value="MCH4822206.1"/>
    <property type="molecule type" value="Genomic_DNA"/>
</dbReference>
<evidence type="ECO:0000259" key="2">
    <source>
        <dbReference type="Pfam" id="PF13205"/>
    </source>
</evidence>
<evidence type="ECO:0000256" key="1">
    <source>
        <dbReference type="ARBA" id="ARBA00022729"/>
    </source>
</evidence>
<reference evidence="3" key="1">
    <citation type="submission" date="2022-03" db="EMBL/GenBank/DDBJ databases">
        <title>Gramella crocea sp. nov., isolated from activated sludge of a seafood processing plant.</title>
        <authorList>
            <person name="Zhang X."/>
        </authorList>
    </citation>
    <scope>NUCLEOTIDE SEQUENCE</scope>
    <source>
        <strain evidence="3">YJ019</strain>
    </source>
</reference>
<name>A0A9X2A9J5_9FLAO</name>